<feature type="transmembrane region" description="Helical" evidence="5">
    <location>
        <begin position="21"/>
        <end position="44"/>
    </location>
</feature>
<dbReference type="GO" id="GO:0140359">
    <property type="term" value="F:ABC-type transporter activity"/>
    <property type="evidence" value="ECO:0007669"/>
    <property type="project" value="InterPro"/>
</dbReference>
<keyword evidence="4 5" id="KW-0472">Membrane</keyword>
<dbReference type="AlphaFoldDB" id="A0A923KUY2"/>
<comment type="caution">
    <text evidence="7">The sequence shown here is derived from an EMBL/GenBank/DDBJ whole genome shotgun (WGS) entry which is preliminary data.</text>
</comment>
<accession>A0A923KUY2</accession>
<reference evidence="7" key="1">
    <citation type="submission" date="2020-08" db="EMBL/GenBank/DDBJ databases">
        <title>Genome public.</title>
        <authorList>
            <person name="Liu C."/>
            <person name="Sun Q."/>
        </authorList>
    </citation>
    <scope>NUCLEOTIDE SEQUENCE</scope>
    <source>
        <strain evidence="7">BX8</strain>
    </source>
</reference>
<dbReference type="InterPro" id="IPR013525">
    <property type="entry name" value="ABC2_TM"/>
</dbReference>
<dbReference type="RefSeq" id="WP_186886558.1">
    <property type="nucleotide sequence ID" value="NZ_JACONZ010000001.1"/>
</dbReference>
<evidence type="ECO:0000256" key="4">
    <source>
        <dbReference type="ARBA" id="ARBA00023136"/>
    </source>
</evidence>
<protein>
    <submittedName>
        <fullName evidence="7">ABC transporter permease</fullName>
    </submittedName>
</protein>
<evidence type="ECO:0000256" key="2">
    <source>
        <dbReference type="ARBA" id="ARBA00022692"/>
    </source>
</evidence>
<feature type="transmembrane region" description="Helical" evidence="5">
    <location>
        <begin position="92"/>
        <end position="117"/>
    </location>
</feature>
<feature type="transmembrane region" description="Helical" evidence="5">
    <location>
        <begin position="129"/>
        <end position="154"/>
    </location>
</feature>
<keyword evidence="8" id="KW-1185">Reference proteome</keyword>
<dbReference type="PANTHER" id="PTHR43229:SF6">
    <property type="entry name" value="ABC-TYPE MULTIDRUG TRANSPORT SYSTEM, PERMEASE COMPONENT"/>
    <property type="match status" value="1"/>
</dbReference>
<evidence type="ECO:0000259" key="6">
    <source>
        <dbReference type="Pfam" id="PF01061"/>
    </source>
</evidence>
<feature type="transmembrane region" description="Helical" evidence="5">
    <location>
        <begin position="208"/>
        <end position="230"/>
    </location>
</feature>
<name>A0A923KUY2_9FIRM</name>
<evidence type="ECO:0000256" key="3">
    <source>
        <dbReference type="ARBA" id="ARBA00022989"/>
    </source>
</evidence>
<evidence type="ECO:0000313" key="8">
    <source>
        <dbReference type="Proteomes" id="UP000659630"/>
    </source>
</evidence>
<evidence type="ECO:0000313" key="7">
    <source>
        <dbReference type="EMBL" id="MBC5580191.1"/>
    </source>
</evidence>
<evidence type="ECO:0000256" key="1">
    <source>
        <dbReference type="ARBA" id="ARBA00004141"/>
    </source>
</evidence>
<dbReference type="Proteomes" id="UP000659630">
    <property type="component" value="Unassembled WGS sequence"/>
</dbReference>
<dbReference type="Pfam" id="PF01061">
    <property type="entry name" value="ABC2_membrane"/>
    <property type="match status" value="1"/>
</dbReference>
<feature type="transmembrane region" description="Helical" evidence="5">
    <location>
        <begin position="166"/>
        <end position="188"/>
    </location>
</feature>
<proteinExistence type="predicted"/>
<dbReference type="EMBL" id="JACONZ010000001">
    <property type="protein sequence ID" value="MBC5580191.1"/>
    <property type="molecule type" value="Genomic_DNA"/>
</dbReference>
<dbReference type="GO" id="GO:0016020">
    <property type="term" value="C:membrane"/>
    <property type="evidence" value="ECO:0007669"/>
    <property type="project" value="UniProtKB-SubCell"/>
</dbReference>
<feature type="transmembrane region" description="Helical" evidence="5">
    <location>
        <begin position="50"/>
        <end position="72"/>
    </location>
</feature>
<dbReference type="PANTHER" id="PTHR43229">
    <property type="entry name" value="NODULATION PROTEIN J"/>
    <property type="match status" value="1"/>
</dbReference>
<evidence type="ECO:0000256" key="5">
    <source>
        <dbReference type="SAM" id="Phobius"/>
    </source>
</evidence>
<gene>
    <name evidence="7" type="ORF">H8S23_01585</name>
</gene>
<dbReference type="InterPro" id="IPR051784">
    <property type="entry name" value="Nod_factor_ABC_transporter"/>
</dbReference>
<keyword evidence="2 5" id="KW-0812">Transmembrane</keyword>
<feature type="domain" description="ABC-2 type transporter transmembrane" evidence="6">
    <location>
        <begin position="11"/>
        <end position="204"/>
    </location>
</feature>
<organism evidence="7 8">
    <name type="scientific">Anaerofilum hominis</name>
    <dbReference type="NCBI Taxonomy" id="2763016"/>
    <lineage>
        <taxon>Bacteria</taxon>
        <taxon>Bacillati</taxon>
        <taxon>Bacillota</taxon>
        <taxon>Clostridia</taxon>
        <taxon>Eubacteriales</taxon>
        <taxon>Oscillospiraceae</taxon>
        <taxon>Anaerofilum</taxon>
    </lineage>
</organism>
<sequence>MKAFLYSIGLQWRMDLRNREIVILYYAVPLVFFLFMGAVFSAVMPGSEHTLIQSMTVFGITMGAMLGSPAALTETYGGEIRKAYRVGGVPLWTAAAGNLFSAFLHLLLMSTIIYLAAPRLYGAAVPQRPAVFFAELALFLFACLCVGTLLGLLAPNSARLTMLSQLIFLPSVLLSGAMMPVSFLPRALQAAGKLLPATWGYGLLCAESFDLPAALVLLGIALACLVLSAWRLRRLGQE</sequence>
<comment type="subcellular location">
    <subcellularLocation>
        <location evidence="1">Membrane</location>
        <topology evidence="1">Multi-pass membrane protein</topology>
    </subcellularLocation>
</comment>
<keyword evidence="3 5" id="KW-1133">Transmembrane helix</keyword>